<evidence type="ECO:0000313" key="3">
    <source>
        <dbReference type="RefSeq" id="XP_028152464.1"/>
    </source>
</evidence>
<gene>
    <name evidence="3" type="primary">LOC114345855</name>
</gene>
<evidence type="ECO:0000259" key="2">
    <source>
        <dbReference type="Pfam" id="PF03732"/>
    </source>
</evidence>
<organism evidence="3">
    <name type="scientific">Diabrotica virgifera virgifera</name>
    <name type="common">western corn rootworm</name>
    <dbReference type="NCBI Taxonomy" id="50390"/>
    <lineage>
        <taxon>Eukaryota</taxon>
        <taxon>Metazoa</taxon>
        <taxon>Ecdysozoa</taxon>
        <taxon>Arthropoda</taxon>
        <taxon>Hexapoda</taxon>
        <taxon>Insecta</taxon>
        <taxon>Pterygota</taxon>
        <taxon>Neoptera</taxon>
        <taxon>Endopterygota</taxon>
        <taxon>Coleoptera</taxon>
        <taxon>Polyphaga</taxon>
        <taxon>Cucujiformia</taxon>
        <taxon>Chrysomeloidea</taxon>
        <taxon>Chrysomelidae</taxon>
        <taxon>Galerucinae</taxon>
        <taxon>Diabroticina</taxon>
        <taxon>Diabroticites</taxon>
        <taxon>Diabrotica</taxon>
    </lineage>
</organism>
<reference evidence="3" key="1">
    <citation type="submission" date="2025-08" db="UniProtKB">
        <authorList>
            <consortium name="RefSeq"/>
        </authorList>
    </citation>
    <scope>IDENTIFICATION</scope>
    <source>
        <tissue evidence="3">Whole insect</tissue>
    </source>
</reference>
<feature type="domain" description="Retrotransposon gag" evidence="2">
    <location>
        <begin position="216"/>
        <end position="293"/>
    </location>
</feature>
<sequence length="396" mass="45087">MKSTQVNDLKTEELSYELFIRGFKVQNKNVEEKRKLLRGQLSKETTSSAIDFTKNVVDPDKELPVIQAILKDLQNIAKTMDAQSTKADFARFKTRSTHLDFRLENFPDNVDEKVKEVIENYKMDLLMLTGDVLEKEETSDNMSIPSTSDTTSVPVAPISSVSAPIIQVSTPVRVSDLNIKFNGESKALPTFLEKIRDSARSRNISQDVLFRSAFDLFDGNAAIWYRSVRNTVNSWNELITLLKTAFLPPDYNDNLFDDIKSRKQKKSESITIYSSIMENLFRRLEEYPSEAQRVKILRKNILVDYIPLVALQDFPTVEILVSTVKRLEQNVLPLLQTTKGLAGISLEDTEKPVENFQVLDKQDKPENSKRAGDINRGNRKHAGTAEIVRGDPRRNI</sequence>
<dbReference type="AlphaFoldDB" id="A0A6P7GSF2"/>
<proteinExistence type="predicted"/>
<dbReference type="RefSeq" id="XP_028152464.1">
    <property type="nucleotide sequence ID" value="XM_028296663.1"/>
</dbReference>
<evidence type="ECO:0000256" key="1">
    <source>
        <dbReference type="SAM" id="MobiDB-lite"/>
    </source>
</evidence>
<feature type="compositionally biased region" description="Basic and acidic residues" evidence="1">
    <location>
        <begin position="360"/>
        <end position="373"/>
    </location>
</feature>
<accession>A0A6P7GSF2</accession>
<dbReference type="InterPro" id="IPR005162">
    <property type="entry name" value="Retrotrans_gag_dom"/>
</dbReference>
<dbReference type="Pfam" id="PF03732">
    <property type="entry name" value="Retrotrans_gag"/>
    <property type="match status" value="1"/>
</dbReference>
<name>A0A6P7GSF2_DIAVI</name>
<dbReference type="InParanoid" id="A0A6P7GSF2"/>
<protein>
    <submittedName>
        <fullName evidence="3">Uncharacterized protein LOC114345855</fullName>
    </submittedName>
</protein>
<feature type="region of interest" description="Disordered" evidence="1">
    <location>
        <begin position="360"/>
        <end position="396"/>
    </location>
</feature>